<dbReference type="GO" id="GO:0000149">
    <property type="term" value="F:SNARE binding"/>
    <property type="evidence" value="ECO:0007669"/>
    <property type="project" value="TreeGrafter"/>
</dbReference>
<evidence type="ECO:0000256" key="5">
    <source>
        <dbReference type="SAM" id="MobiDB-lite"/>
    </source>
</evidence>
<feature type="domain" description="Sec39" evidence="6">
    <location>
        <begin position="759"/>
        <end position="1397"/>
    </location>
</feature>
<dbReference type="InterPro" id="IPR015943">
    <property type="entry name" value="WD40/YVTN_repeat-like_dom_sf"/>
</dbReference>
<evidence type="ECO:0000259" key="8">
    <source>
        <dbReference type="Pfam" id="PF22913"/>
    </source>
</evidence>
<proteinExistence type="predicted"/>
<protein>
    <submittedName>
        <fullName evidence="10">Neuroblastoma-amplified sequence isoform X1</fullName>
    </submittedName>
</protein>
<accession>A0A6J2FDQ4</accession>
<dbReference type="PANTHER" id="PTHR15922:SF2">
    <property type="entry name" value="NBAS SUBUNIT OF NRZ TETHERING COMPLEX"/>
    <property type="match status" value="1"/>
</dbReference>
<evidence type="ECO:0000313" key="9">
    <source>
        <dbReference type="Proteomes" id="UP000515165"/>
    </source>
</evidence>
<organism evidence="9 10">
    <name type="scientific">Zalophus californianus</name>
    <name type="common">California sealion</name>
    <dbReference type="NCBI Taxonomy" id="9704"/>
    <lineage>
        <taxon>Eukaryota</taxon>
        <taxon>Metazoa</taxon>
        <taxon>Chordata</taxon>
        <taxon>Craniata</taxon>
        <taxon>Vertebrata</taxon>
        <taxon>Euteleostomi</taxon>
        <taxon>Mammalia</taxon>
        <taxon>Eutheria</taxon>
        <taxon>Laurasiatheria</taxon>
        <taxon>Carnivora</taxon>
        <taxon>Caniformia</taxon>
        <taxon>Pinnipedia</taxon>
        <taxon>Otariidae</taxon>
        <taxon>Zalophus</taxon>
    </lineage>
</organism>
<name>A0A6J2FDQ4_ZALCA</name>
<dbReference type="GO" id="GO:0015031">
    <property type="term" value="P:protein transport"/>
    <property type="evidence" value="ECO:0007669"/>
    <property type="project" value="UniProtKB-KW"/>
</dbReference>
<dbReference type="PANTHER" id="PTHR15922">
    <property type="entry name" value="NEUROBLASTOMA-AMPLIFIED SEQUENCE"/>
    <property type="match status" value="1"/>
</dbReference>
<dbReference type="Proteomes" id="UP000515165">
    <property type="component" value="Chromosome 8"/>
</dbReference>
<dbReference type="InterPro" id="IPR036322">
    <property type="entry name" value="WD40_repeat_dom_sf"/>
</dbReference>
<sequence length="2406" mass="272054">MAASESAPAVSPATAESEEETILYDLLINTEWPSETEVQSRGNRKHGASFIVTKAIRELILVIIGEFELLTQRRFSFKGDRLLFLRQYIWYSPVPFLLPDGLVRLVNKQINWHLVLASNGKLLAAVQDQCVEIRSAKDDFTSIIGKCQVPKDPKPQWRRVAWSYDCTLLAYAESTGTVRVFDLMGSELFVITPYSAVIHRYGNMVASSLAGDLSYAIAGLIFLEYKASAQWSAELLVINYRGELKSYLVSVGTNQSYQESHCFSFSSHYPHGINTAIYHPGHRLLLVGGCETAEVGMSKASRYGLSAWRVLSGSPYYKQVTDGGDRVTAVPKTLGLLRMLSVKFYSRPGQQQDGIFKMSLSPDGTLLAAIHFSGKLSIWAIPSLKQQGEWNQNEQPGYDELNPDWRLSIEKRKKIKDKESFYPLIDVNWWAANAVTLARCSGALTVSSVKTLKNLLGKSCEWFEPSPQVTATHDGGFLSLECEIKLAPKRSRLETRGGDEEEGEEDSDSDQEVSARARYFGYIQQGLYLVTEMERFAPPRKRPRAITKNYRLVSLRSTTPEELYQRKIESEEYEEALSLAQTYGLDTDLVYQRQWRKSAVNIASIQNYLSKIKKRSWVLHECLERVPENVDAAKELLQYGLKGTDLEALVAIGKGTHDGRFTLPGEVDIDGIPYEELPPPDEESAKNRKEKIKRRRELLKLVNFAKLTLGQRELCRCRRKLLTYLDRLATYEEILGVPHASEQRYDAEFFKKFRNQNIVLSARTYARESNVQALEILFTYHGSDLLPHRLAILSNFPETTSPHEYSVLLPEACYNGDSLVLIPWHEHKHREKDWCEDLECRVVVEPSLQDESEFLYAAQPGLLRYRTSELTVEKVMDWYQTRAQEIEHYARQVDCALSLIRLGMERNIPGLLALCDNLVTLEALVYEAGCDLTLTLEELQQMKDIEKLRLLMNSCSEDKYVTSAYQWMVPFLHRCEKQSPGVANELLKEYLVTLAKGDLKFPLKIFQHSKPDLQQKIIPDQDHLMAVALGCIYNCERNDQLSLCYDILECLPQRGYGHKTEVTNALHDMVDQLEQILSVSELLEKHGLEKPVSFVKNTQSSSEEARKLMVRLTRHTGRKQPPVSESHWRMLLQDMLTMQQNVYTCLDSHACYEIFTESLLCSSRLENIHLAGQMMHCSACSINPPASVAHKGKTQYRVSYERSIDLVLAASREYFNSSTNLTDSCMDLARCCLQLITDRPAAIQEELDLIQALGCLEEFGVKILPLQVRLCSDRISLIKECICQSPTCYKQSAKLLGLAELLRIAGEDPEERRGQVLILLVEQALRFHDYKAASVHCQELMATGYSKSWDVCSQLGQSESYQDLATRRELMAFALTHCPPSSIELLLAASSSLQTEILYQKVNFQIHPEGGESISVSPLISKVQQEGEAGVPGSNSDLLGWSTAATRKVLSSTTTTTKAMLQAVSDGQWWKKSLTYLRPLHGQEFGGAYQTGTIANEGLEKQGCHPFYESVLSDPFVTESAVTYEPHQHVPVESFAEVLLRTGKLAETKTEGEEVFPTTEVLLRLASDALPNDMTLALAYLLALPQVLDANRCFEKQAHSALSLQLAAYYYSLQIYARLAPCFRDKCHPLYRADPKGLIKMVTRHVTRYGHEAWPEDLVSLTKQLHYYNERLLDFTQAQILQGLRKGVDVQRFTADDQYKRETILGLAETLEENVYSIALSLAQRYSVSRWEVLMTHLEFLFTDSGLSTVEIENRAQALHLFETLKTDPEAFHKHMVKYIYPTIGGFDHERLLYYFSLLESCGCADLEKYAIKPETHIRLLKKFKVVASGLNYKKLTGENMNPLEALEPVLSSQNILSVSKLVPKIPAKDGRMLSPSCLYTIWLQKLFWTGDPHLIKHVPESSPEWLHAYDVCMKYFDRLPPGDLITVVDAITFSPKAVTKLSVEARKEMTKKAIQTVKHFTEKMRKRNLEDDIQEASDSKMTYADALNHLEKSLAHLETLNHSFLVSLKNSEQEKLRKYGDLYDLSRSEKGKLHDQAVAMCLDGFPLRMIQQLLQVAVGPLDISPKDVVQDAVRKIISALSGGSADLGGSRDPLQVLEGVVAAAHASVDKGEDLVSAEDLLEWLRPFCADDTRPVRPRIQVLQIWGQSFNLTEEDGKLLVFFRTEAILKATWPQRQVDIADIENEENRYALFTELLESSHQEVEFQHLVLLLQAWPPMRHDSVTNITSNPWVRLVTVMLSRCTVENKEGLGNEVLKICRSLYNTQQMLPAEAVKKLCSLLLNQSLLLPALKLLLESQDESLHAVALEHITAVVKVNDSNCDQELLSLLLDARLLVKCISTPFYPHIIEHLLASLQQGPWDAEGLARHLREAGHEAEAGSLLLAVRGTHRALRTFSAALSAGQHWV</sequence>
<feature type="domain" description="Neuroblastoma-amplified sequence N-terminal" evidence="7">
    <location>
        <begin position="112"/>
        <end position="405"/>
    </location>
</feature>
<comment type="subcellular location">
    <subcellularLocation>
        <location evidence="1">Endoplasmic reticulum</location>
    </subcellularLocation>
</comment>
<dbReference type="KEGG" id="zca:113937494"/>
<dbReference type="GO" id="GO:0070939">
    <property type="term" value="C:Dsl1/NZR complex"/>
    <property type="evidence" value="ECO:0007669"/>
    <property type="project" value="TreeGrafter"/>
</dbReference>
<dbReference type="Gene3D" id="2.130.10.10">
    <property type="entry name" value="YVTN repeat-like/Quinoprotein amine dehydrogenase"/>
    <property type="match status" value="1"/>
</dbReference>
<reference evidence="10" key="1">
    <citation type="submission" date="2025-08" db="UniProtKB">
        <authorList>
            <consortium name="RefSeq"/>
        </authorList>
    </citation>
    <scope>IDENTIFICATION</scope>
    <source>
        <tissue evidence="10">Blood</tissue>
    </source>
</reference>
<dbReference type="InterPro" id="IPR054751">
    <property type="entry name" value="NBAS_C"/>
</dbReference>
<evidence type="ECO:0000313" key="10">
    <source>
        <dbReference type="RefSeq" id="XP_027477627.2"/>
    </source>
</evidence>
<feature type="compositionally biased region" description="Acidic residues" evidence="5">
    <location>
        <begin position="499"/>
        <end position="511"/>
    </location>
</feature>
<dbReference type="InterPro" id="IPR029145">
    <property type="entry name" value="NBAS_N"/>
</dbReference>
<feature type="domain" description="NBAS subunit of NRZ tethering complex C-terminal" evidence="8">
    <location>
        <begin position="2029"/>
        <end position="2152"/>
    </location>
</feature>
<keyword evidence="9" id="KW-1185">Reference proteome</keyword>
<evidence type="ECO:0000259" key="6">
    <source>
        <dbReference type="Pfam" id="PF08314"/>
    </source>
</evidence>
<keyword evidence="3" id="KW-0256">Endoplasmic reticulum</keyword>
<gene>
    <name evidence="10" type="primary">NBAS</name>
</gene>
<dbReference type="Pfam" id="PF08314">
    <property type="entry name" value="Sec39"/>
    <property type="match status" value="1"/>
</dbReference>
<evidence type="ECO:0000256" key="2">
    <source>
        <dbReference type="ARBA" id="ARBA00022448"/>
    </source>
</evidence>
<dbReference type="Pfam" id="PF15492">
    <property type="entry name" value="Nbas_N"/>
    <property type="match status" value="1"/>
</dbReference>
<evidence type="ECO:0000256" key="1">
    <source>
        <dbReference type="ARBA" id="ARBA00004240"/>
    </source>
</evidence>
<evidence type="ECO:0000259" key="7">
    <source>
        <dbReference type="Pfam" id="PF15492"/>
    </source>
</evidence>
<feature type="region of interest" description="Disordered" evidence="5">
    <location>
        <begin position="491"/>
        <end position="512"/>
    </location>
</feature>
<dbReference type="GeneID" id="113937494"/>
<dbReference type="RefSeq" id="XP_027477627.2">
    <property type="nucleotide sequence ID" value="XM_027621826.2"/>
</dbReference>
<dbReference type="InterPro" id="IPR013244">
    <property type="entry name" value="Sec39_domain"/>
</dbReference>
<dbReference type="GO" id="GO:0006890">
    <property type="term" value="P:retrograde vesicle-mediated transport, Golgi to endoplasmic reticulum"/>
    <property type="evidence" value="ECO:0007669"/>
    <property type="project" value="InterPro"/>
</dbReference>
<dbReference type="OrthoDB" id="19988at2759"/>
<dbReference type="SUPFAM" id="SSF50978">
    <property type="entry name" value="WD40 repeat-like"/>
    <property type="match status" value="1"/>
</dbReference>
<evidence type="ECO:0000256" key="3">
    <source>
        <dbReference type="ARBA" id="ARBA00022824"/>
    </source>
</evidence>
<dbReference type="Pfam" id="PF22913">
    <property type="entry name" value="NBAS_11th"/>
    <property type="match status" value="1"/>
</dbReference>
<dbReference type="CTD" id="51594"/>
<keyword evidence="2" id="KW-0813">Transport</keyword>
<keyword evidence="4" id="KW-0653">Protein transport</keyword>
<evidence type="ECO:0000256" key="4">
    <source>
        <dbReference type="ARBA" id="ARBA00022927"/>
    </source>
</evidence>